<evidence type="ECO:0000259" key="2">
    <source>
        <dbReference type="Pfam" id="PF11738"/>
    </source>
</evidence>
<dbReference type="STRING" id="734.B0187_02855"/>
<dbReference type="RefSeq" id="WP_158078218.1">
    <property type="nucleotide sequence ID" value="NZ_MUYA01000004.1"/>
</dbReference>
<dbReference type="Gene3D" id="3.30.565.40">
    <property type="entry name" value="Fervidobacterium nodosum Rt17-B1 like"/>
    <property type="match status" value="1"/>
</dbReference>
<keyword evidence="1" id="KW-0732">Signal</keyword>
<feature type="chain" id="PRO_5010586058" description="DUF3298 domain-containing protein" evidence="1">
    <location>
        <begin position="19"/>
        <end position="283"/>
    </location>
</feature>
<sequence length="283" mass="31726">MKKALLSLSLSTVFALTACEKISQNPTASSQQAVGSSQKIADSVPALRPKVVTLFEKKTEIKYPPQPDEEFPREQGNLSISNVIVETGIDWLDQLLWRENLSAINANAVGNAPINKAQIEQNLAQIAQNQEQALKLDRGLGYSFDLKMAYQGQRENLATFSQLTYLYTGGAHGIYNTQYINVDVDKRKIIGLNDLVSEAKKSALTDRLWEVYQARNNGNEPFTAKADFSVSDSFYFSPEGIHFVYPPYALGAYTEGEITLTLNWWVAQELINPDYLRKMEMVE</sequence>
<dbReference type="Gene3D" id="3.90.640.20">
    <property type="entry name" value="Heat-shock cognate protein, ATPase"/>
    <property type="match status" value="1"/>
</dbReference>
<accession>A0A1T0AT98</accession>
<dbReference type="InterPro" id="IPR021729">
    <property type="entry name" value="DUF3298"/>
</dbReference>
<dbReference type="InterPro" id="IPR037126">
    <property type="entry name" value="PdaC/RsiV-like_sf"/>
</dbReference>
<name>A0A1T0AT98_9PAST</name>
<dbReference type="Proteomes" id="UP000190867">
    <property type="component" value="Unassembled WGS sequence"/>
</dbReference>
<reference evidence="3 4" key="1">
    <citation type="submission" date="2017-02" db="EMBL/GenBank/DDBJ databases">
        <title>Draft genome sequence of Haemophilus paracuniculus CCUG 43573 type strain.</title>
        <authorList>
            <person name="Engstrom-Jakobsson H."/>
            <person name="Salva-Serra F."/>
            <person name="Thorell K."/>
            <person name="Gonzales-Siles L."/>
            <person name="Karlsson R."/>
            <person name="Boulund F."/>
            <person name="Engstrand L."/>
            <person name="Kristiansson E."/>
            <person name="Moore E."/>
        </authorList>
    </citation>
    <scope>NUCLEOTIDE SEQUENCE [LARGE SCALE GENOMIC DNA]</scope>
    <source>
        <strain evidence="3 4">CCUG 43573</strain>
    </source>
</reference>
<feature type="signal peptide" evidence="1">
    <location>
        <begin position="1"/>
        <end position="18"/>
    </location>
</feature>
<comment type="caution">
    <text evidence="3">The sequence shown here is derived from an EMBL/GenBank/DDBJ whole genome shotgun (WGS) entry which is preliminary data.</text>
</comment>
<dbReference type="PROSITE" id="PS51257">
    <property type="entry name" value="PROKAR_LIPOPROTEIN"/>
    <property type="match status" value="1"/>
</dbReference>
<dbReference type="Pfam" id="PF11738">
    <property type="entry name" value="DUF3298"/>
    <property type="match status" value="1"/>
</dbReference>
<keyword evidence="4" id="KW-1185">Reference proteome</keyword>
<evidence type="ECO:0000256" key="1">
    <source>
        <dbReference type="SAM" id="SignalP"/>
    </source>
</evidence>
<protein>
    <recommendedName>
        <fullName evidence="2">DUF3298 domain-containing protein</fullName>
    </recommendedName>
</protein>
<evidence type="ECO:0000313" key="4">
    <source>
        <dbReference type="Proteomes" id="UP000190867"/>
    </source>
</evidence>
<evidence type="ECO:0000313" key="3">
    <source>
        <dbReference type="EMBL" id="OOR99764.1"/>
    </source>
</evidence>
<dbReference type="OrthoDB" id="6697831at2"/>
<dbReference type="EMBL" id="MUYA01000004">
    <property type="protein sequence ID" value="OOR99764.1"/>
    <property type="molecule type" value="Genomic_DNA"/>
</dbReference>
<dbReference type="AlphaFoldDB" id="A0A1T0AT98"/>
<gene>
    <name evidence="3" type="ORF">B0187_02855</name>
</gene>
<proteinExistence type="predicted"/>
<organism evidence="3 4">
    <name type="scientific">Haemophilus paracuniculus</name>
    <dbReference type="NCBI Taxonomy" id="734"/>
    <lineage>
        <taxon>Bacteria</taxon>
        <taxon>Pseudomonadati</taxon>
        <taxon>Pseudomonadota</taxon>
        <taxon>Gammaproteobacteria</taxon>
        <taxon>Pasteurellales</taxon>
        <taxon>Pasteurellaceae</taxon>
        <taxon>Haemophilus</taxon>
    </lineage>
</organism>
<feature type="domain" description="DUF3298" evidence="2">
    <location>
        <begin position="199"/>
        <end position="264"/>
    </location>
</feature>